<dbReference type="InterPro" id="IPR042111">
    <property type="entry name" value="Adenylosuccinate_synth_dom3"/>
</dbReference>
<evidence type="ECO:0000313" key="10">
    <source>
        <dbReference type="EMBL" id="KAG9510401.1"/>
    </source>
</evidence>
<evidence type="ECO:0000256" key="6">
    <source>
        <dbReference type="ARBA" id="ARBA00022842"/>
    </source>
</evidence>
<gene>
    <name evidence="10" type="ORF">GZH46_01060</name>
</gene>
<dbReference type="InterPro" id="IPR001114">
    <property type="entry name" value="Adenylosuccinate_synthetase"/>
</dbReference>
<dbReference type="InterPro" id="IPR042110">
    <property type="entry name" value="Adenylosuccinate_synth_dom2"/>
</dbReference>
<feature type="non-terminal residue" evidence="10">
    <location>
        <position position="1"/>
    </location>
</feature>
<dbReference type="EMBL" id="JAIFTH010000156">
    <property type="protein sequence ID" value="KAG9510401.1"/>
    <property type="molecule type" value="Genomic_DNA"/>
</dbReference>
<feature type="active site" evidence="8">
    <location>
        <position position="155"/>
    </location>
</feature>
<comment type="caution">
    <text evidence="10">The sequence shown here is derived from an EMBL/GenBank/DDBJ whole genome shotgun (WGS) entry which is preliminary data.</text>
</comment>
<dbReference type="PROSITE" id="PS01266">
    <property type="entry name" value="ADENYLOSUCCIN_SYN_1"/>
    <property type="match status" value="1"/>
</dbReference>
<keyword evidence="4 9" id="KW-0547">Nucleotide-binding</keyword>
<proteinExistence type="inferred from homology"/>
<evidence type="ECO:0000256" key="7">
    <source>
        <dbReference type="ARBA" id="ARBA00023134"/>
    </source>
</evidence>
<evidence type="ECO:0000256" key="5">
    <source>
        <dbReference type="ARBA" id="ARBA00022755"/>
    </source>
</evidence>
<dbReference type="PANTHER" id="PTHR11846:SF0">
    <property type="entry name" value="ADENYLOSUCCINATE SYNTHETASE"/>
    <property type="match status" value="1"/>
</dbReference>
<evidence type="ECO:0000256" key="4">
    <source>
        <dbReference type="ARBA" id="ARBA00022741"/>
    </source>
</evidence>
<comment type="pathway">
    <text evidence="9">Purine metabolism; AMP biosynthesis via de novo pathway; AMP from IMP: step 1/2.</text>
</comment>
<protein>
    <recommendedName>
        <fullName evidence="9">Adenylosuccinate synthetase</fullName>
        <ecNumber evidence="9">6.3.4.4</ecNumber>
    </recommendedName>
</protein>
<dbReference type="Proteomes" id="UP000825002">
    <property type="component" value="Unassembled WGS sequence"/>
</dbReference>
<evidence type="ECO:0000256" key="3">
    <source>
        <dbReference type="ARBA" id="ARBA00022723"/>
    </source>
</evidence>
<keyword evidence="5 9" id="KW-0658">Purine biosynthesis</keyword>
<keyword evidence="11" id="KW-1185">Reference proteome</keyword>
<evidence type="ECO:0000256" key="1">
    <source>
        <dbReference type="ARBA" id="ARBA00011738"/>
    </source>
</evidence>
<keyword evidence="6 9" id="KW-0460">Magnesium</keyword>
<evidence type="ECO:0000256" key="2">
    <source>
        <dbReference type="ARBA" id="ARBA00022598"/>
    </source>
</evidence>
<dbReference type="InterPro" id="IPR033128">
    <property type="entry name" value="Adenylosuccin_syn_Lys_AS"/>
</dbReference>
<dbReference type="NCBIfam" id="TIGR00184">
    <property type="entry name" value="purA"/>
    <property type="match status" value="1"/>
</dbReference>
<dbReference type="InterPro" id="IPR027417">
    <property type="entry name" value="P-loop_NTPase"/>
</dbReference>
<keyword evidence="3 9" id="KW-0479">Metal-binding</keyword>
<dbReference type="Gene3D" id="3.40.440.10">
    <property type="entry name" value="Adenylosuccinate Synthetase, subunit A, domain 1"/>
    <property type="match status" value="1"/>
</dbReference>
<dbReference type="Gene3D" id="3.90.170.10">
    <property type="entry name" value="Adenylosuccinate Synthetase, subunit A, domain 3"/>
    <property type="match status" value="1"/>
</dbReference>
<name>A0ABQ7SAH1_9ACAR</name>
<dbReference type="PROSITE" id="PS00513">
    <property type="entry name" value="ADENYLOSUCCIN_SYN_2"/>
    <property type="match status" value="1"/>
</dbReference>
<evidence type="ECO:0000256" key="9">
    <source>
        <dbReference type="RuleBase" id="RU000520"/>
    </source>
</evidence>
<dbReference type="InterPro" id="IPR042109">
    <property type="entry name" value="Adenylosuccinate_synth_dom1"/>
</dbReference>
<keyword evidence="2 9" id="KW-0436">Ligase</keyword>
<dbReference type="HAMAP" id="MF_00011">
    <property type="entry name" value="Adenylosucc_synth"/>
    <property type="match status" value="1"/>
</dbReference>
<accession>A0ABQ7SAH1</accession>
<comment type="similarity">
    <text evidence="9">Belongs to the adenylosuccinate synthetase family.</text>
</comment>
<dbReference type="InterPro" id="IPR018220">
    <property type="entry name" value="Adenylosuccin_syn_GTP-bd"/>
</dbReference>
<dbReference type="EC" id="6.3.4.4" evidence="9"/>
<dbReference type="SMART" id="SM00788">
    <property type="entry name" value="Adenylsucc_synt"/>
    <property type="match status" value="1"/>
</dbReference>
<organism evidence="10 11">
    <name type="scientific">Fragariocoptes setiger</name>
    <dbReference type="NCBI Taxonomy" id="1670756"/>
    <lineage>
        <taxon>Eukaryota</taxon>
        <taxon>Metazoa</taxon>
        <taxon>Ecdysozoa</taxon>
        <taxon>Arthropoda</taxon>
        <taxon>Chelicerata</taxon>
        <taxon>Arachnida</taxon>
        <taxon>Acari</taxon>
        <taxon>Acariformes</taxon>
        <taxon>Trombidiformes</taxon>
        <taxon>Prostigmata</taxon>
        <taxon>Eupodina</taxon>
        <taxon>Eriophyoidea</taxon>
        <taxon>Phytoptidae</taxon>
        <taxon>Fragariocoptes</taxon>
    </lineage>
</organism>
<reference evidence="10 11" key="1">
    <citation type="submission" date="2020-10" db="EMBL/GenBank/DDBJ databases">
        <authorList>
            <person name="Klimov P.B."/>
            <person name="Dyachkov S.M."/>
            <person name="Chetverikov P.E."/>
        </authorList>
    </citation>
    <scope>NUCLEOTIDE SEQUENCE [LARGE SCALE GENOMIC DNA]</scope>
    <source>
        <strain evidence="10">BMOC 18-1129-001#AD2665</strain>
        <tissue evidence="10">Entire mites</tissue>
    </source>
</reference>
<dbReference type="Gene3D" id="1.10.300.10">
    <property type="entry name" value="Adenylosuccinate Synthetase, subunit A, domain 2"/>
    <property type="match status" value="1"/>
</dbReference>
<dbReference type="CDD" id="cd03108">
    <property type="entry name" value="AdSS"/>
    <property type="match status" value="1"/>
</dbReference>
<dbReference type="SUPFAM" id="SSF52540">
    <property type="entry name" value="P-loop containing nucleoside triphosphate hydrolases"/>
    <property type="match status" value="1"/>
</dbReference>
<dbReference type="NCBIfam" id="NF002223">
    <property type="entry name" value="PRK01117.1"/>
    <property type="match status" value="1"/>
</dbReference>
<keyword evidence="7 9" id="KW-0342">GTP-binding</keyword>
<dbReference type="Pfam" id="PF00709">
    <property type="entry name" value="Adenylsucc_synt"/>
    <property type="match status" value="1"/>
</dbReference>
<evidence type="ECO:0000256" key="8">
    <source>
        <dbReference type="PROSITE-ProRule" id="PRU10134"/>
    </source>
</evidence>
<comment type="subunit">
    <text evidence="1">Homodimer.</text>
</comment>
<dbReference type="PANTHER" id="PTHR11846">
    <property type="entry name" value="ADENYLOSUCCINATE SYNTHETASE"/>
    <property type="match status" value="1"/>
</dbReference>
<sequence>MASKVTVVLGSQWGDEGKGKIVDLLASKADIVCRCQGGNNAGHTVVVDHVMYDFHLLPSGIINNNCVSIIGNGVVINLPQLFDELKRNQRLNDANNNLKDSELPWKNRLFISNRAHLVFDFHQFVDGLHEAGLQADGKKQLGTTKKGIGPTYSTKALRTGIRMADLLGDFESFETKFRRMIKYYKKQFDDLPDIDIERELEEYRHYADEIRPCIKDTVSYLHESIKAGKNILVEGANAAMLDIDFGTYPYVTSSNCSVGGVCTGLGLPPKSIGMIYGVVKAYCTRVGDGPFPTELHDDIGELLQERGQEIGVTTMRKRRCGWLDLVLLKYSHMVNGYDALALTKLDVLDVLDEIKIATKYTLNGQTLETPPADANDMSCVEVDYITLPGWKQDVSKARQFDELPENAQNYVKFIEDHVGVPVKWIGVGKDRNAIIQCF</sequence>
<comment type="function">
    <text evidence="9">Plays an important role in the de novo pathway of purine nucleotide biosynthesis.</text>
</comment>
<evidence type="ECO:0000313" key="11">
    <source>
        <dbReference type="Proteomes" id="UP000825002"/>
    </source>
</evidence>
<comment type="catalytic activity">
    <reaction evidence="9">
        <text>IMP + L-aspartate + GTP = N(6)-(1,2-dicarboxyethyl)-AMP + GDP + phosphate + 2 H(+)</text>
        <dbReference type="Rhea" id="RHEA:15753"/>
        <dbReference type="ChEBI" id="CHEBI:15378"/>
        <dbReference type="ChEBI" id="CHEBI:29991"/>
        <dbReference type="ChEBI" id="CHEBI:37565"/>
        <dbReference type="ChEBI" id="CHEBI:43474"/>
        <dbReference type="ChEBI" id="CHEBI:57567"/>
        <dbReference type="ChEBI" id="CHEBI:58053"/>
        <dbReference type="ChEBI" id="CHEBI:58189"/>
        <dbReference type="EC" id="6.3.4.4"/>
    </reaction>
</comment>